<feature type="binding site" evidence="11">
    <location>
        <position position="84"/>
    </location>
    <ligand>
        <name>Mg(2+)</name>
        <dbReference type="ChEBI" id="CHEBI:18420"/>
    </ligand>
</feature>
<feature type="binding site" evidence="11">
    <location>
        <position position="104"/>
    </location>
    <ligand>
        <name>Zn(2+)</name>
        <dbReference type="ChEBI" id="CHEBI:29105"/>
        <note>ligand shared between dimeric partners</note>
    </ligand>
</feature>
<evidence type="ECO:0000256" key="2">
    <source>
        <dbReference type="ARBA" id="ARBA00001460"/>
    </source>
</evidence>
<protein>
    <recommendedName>
        <fullName evidence="11">Phosphoribosyl-AMP cyclohydrolase</fullName>
        <shortName evidence="11">PRA-CH</shortName>
        <ecNumber evidence="11">3.5.4.19</ecNumber>
    </recommendedName>
</protein>
<keyword evidence="11" id="KW-0460">Magnesium</keyword>
<keyword evidence="9 11" id="KW-0378">Hydrolase</keyword>
<evidence type="ECO:0000256" key="9">
    <source>
        <dbReference type="ARBA" id="ARBA00022801"/>
    </source>
</evidence>
<gene>
    <name evidence="11 13" type="primary">hisI</name>
    <name evidence="13" type="ORF">IPN02_19250</name>
</gene>
<evidence type="ECO:0000313" key="13">
    <source>
        <dbReference type="EMBL" id="MBK9298922.1"/>
    </source>
</evidence>
<dbReference type="FunFam" id="3.10.20.810:FF:000001">
    <property type="entry name" value="Histidine biosynthesis bifunctional protein HisIE"/>
    <property type="match status" value="1"/>
</dbReference>
<dbReference type="Pfam" id="PF01502">
    <property type="entry name" value="PRA-CH"/>
    <property type="match status" value="1"/>
</dbReference>
<evidence type="ECO:0000256" key="4">
    <source>
        <dbReference type="ARBA" id="ARBA00005204"/>
    </source>
</evidence>
<dbReference type="GO" id="GO:0000287">
    <property type="term" value="F:magnesium ion binding"/>
    <property type="evidence" value="ECO:0007669"/>
    <property type="project" value="UniProtKB-UniRule"/>
</dbReference>
<dbReference type="GO" id="GO:0008270">
    <property type="term" value="F:zinc ion binding"/>
    <property type="evidence" value="ECO:0007669"/>
    <property type="project" value="UniProtKB-UniRule"/>
</dbReference>
<evidence type="ECO:0000256" key="5">
    <source>
        <dbReference type="ARBA" id="ARBA00007731"/>
    </source>
</evidence>
<comment type="pathway">
    <text evidence="3 11">Amino-acid biosynthesis; L-histidine biosynthesis; L-histidine from 5-phospho-alpha-D-ribose 1-diphosphate: step 3/9.</text>
</comment>
<comment type="cofactor">
    <cofactor evidence="11">
        <name>Zn(2+)</name>
        <dbReference type="ChEBI" id="CHEBI:29105"/>
    </cofactor>
    <text evidence="11">Binds 1 zinc ion per subunit.</text>
</comment>
<dbReference type="Gene3D" id="3.10.20.810">
    <property type="entry name" value="Phosphoribosyl-AMP cyclohydrolase"/>
    <property type="match status" value="1"/>
</dbReference>
<dbReference type="NCBIfam" id="NF000768">
    <property type="entry name" value="PRK00051.1"/>
    <property type="match status" value="1"/>
</dbReference>
<name>A0A936NEK2_9ACTN</name>
<comment type="catalytic activity">
    <reaction evidence="1 11">
        <text>1-(5-phospho-beta-D-ribosyl)-5'-AMP + H2O = 1-(5-phospho-beta-D-ribosyl)-5-[(5-phospho-beta-D-ribosylamino)methylideneamino]imidazole-4-carboxamide</text>
        <dbReference type="Rhea" id="RHEA:20049"/>
        <dbReference type="ChEBI" id="CHEBI:15377"/>
        <dbReference type="ChEBI" id="CHEBI:58435"/>
        <dbReference type="ChEBI" id="CHEBI:59457"/>
        <dbReference type="EC" id="3.5.4.19"/>
    </reaction>
</comment>
<feature type="binding site" evidence="11">
    <location>
        <position position="97"/>
    </location>
    <ligand>
        <name>Zn(2+)</name>
        <dbReference type="ChEBI" id="CHEBI:29105"/>
        <note>ligand shared between dimeric partners</note>
    </ligand>
</feature>
<dbReference type="PANTHER" id="PTHR42945:SF1">
    <property type="entry name" value="HISTIDINE BIOSYNTHESIS BIFUNCTIONAL PROTEIN HIS7"/>
    <property type="match status" value="1"/>
</dbReference>
<comment type="similarity">
    <text evidence="11">Belongs to the PRA-CH family.</text>
</comment>
<feature type="domain" description="Phosphoribosyl-AMP cyclohydrolase" evidence="12">
    <location>
        <begin position="33"/>
        <end position="106"/>
    </location>
</feature>
<evidence type="ECO:0000256" key="7">
    <source>
        <dbReference type="ARBA" id="ARBA00022490"/>
    </source>
</evidence>
<keyword evidence="10 11" id="KW-0368">Histidine biosynthesis</keyword>
<comment type="subcellular location">
    <subcellularLocation>
        <location evidence="11">Cytoplasm</location>
    </subcellularLocation>
</comment>
<dbReference type="SUPFAM" id="SSF141734">
    <property type="entry name" value="HisI-like"/>
    <property type="match status" value="1"/>
</dbReference>
<keyword evidence="7 11" id="KW-0963">Cytoplasm</keyword>
<evidence type="ECO:0000256" key="3">
    <source>
        <dbReference type="ARBA" id="ARBA00005169"/>
    </source>
</evidence>
<dbReference type="EMBL" id="JADJZA010000011">
    <property type="protein sequence ID" value="MBK9298922.1"/>
    <property type="molecule type" value="Genomic_DNA"/>
</dbReference>
<dbReference type="GO" id="GO:0004635">
    <property type="term" value="F:phosphoribosyl-AMP cyclohydrolase activity"/>
    <property type="evidence" value="ECO:0007669"/>
    <property type="project" value="UniProtKB-UniRule"/>
</dbReference>
<evidence type="ECO:0000256" key="11">
    <source>
        <dbReference type="HAMAP-Rule" id="MF_01021"/>
    </source>
</evidence>
<proteinExistence type="inferred from homology"/>
<feature type="binding site" evidence="11">
    <location>
        <position position="80"/>
    </location>
    <ligand>
        <name>Mg(2+)</name>
        <dbReference type="ChEBI" id="CHEBI:18420"/>
    </ligand>
</feature>
<dbReference type="EC" id="3.5.4.19" evidence="11"/>
<keyword evidence="11" id="KW-0862">Zinc</keyword>
<dbReference type="Proteomes" id="UP000727993">
    <property type="component" value="Unassembled WGS sequence"/>
</dbReference>
<dbReference type="InterPro" id="IPR002496">
    <property type="entry name" value="PRib_AMP_CycHydrolase_dom"/>
</dbReference>
<feature type="binding site" evidence="11">
    <location>
        <position position="82"/>
    </location>
    <ligand>
        <name>Mg(2+)</name>
        <dbReference type="ChEBI" id="CHEBI:18420"/>
    </ligand>
</feature>
<comment type="pathway">
    <text evidence="4">Amino-acid biosynthesis; L-histidine biosynthesis; L-histidine from 5-phospho-alpha-D-ribose 1-diphosphate: step 2/9.</text>
</comment>
<evidence type="ECO:0000259" key="12">
    <source>
        <dbReference type="Pfam" id="PF01502"/>
    </source>
</evidence>
<dbReference type="GO" id="GO:0000105">
    <property type="term" value="P:L-histidine biosynthetic process"/>
    <property type="evidence" value="ECO:0007669"/>
    <property type="project" value="UniProtKB-UniRule"/>
</dbReference>
<evidence type="ECO:0000256" key="10">
    <source>
        <dbReference type="ARBA" id="ARBA00023102"/>
    </source>
</evidence>
<accession>A0A936NEK2</accession>
<sequence length="116" mass="12950">MSAVDLPLDALSFDEAGLICAVVVDDDSGEVLMVAWMNRETLIETIETGRMVYWSRSRQERWRKGDTSGDVQHLRSAAYDCDGDALLFRVDQVGAACHTGSRSCFFRSLVTENAER</sequence>
<comment type="subunit">
    <text evidence="11">Homodimer.</text>
</comment>
<dbReference type="InterPro" id="IPR026660">
    <property type="entry name" value="PRA-CH"/>
</dbReference>
<dbReference type="GO" id="GO:0004636">
    <property type="term" value="F:phosphoribosyl-ATP diphosphatase activity"/>
    <property type="evidence" value="ECO:0007669"/>
    <property type="project" value="UniProtKB-EC"/>
</dbReference>
<feature type="binding site" evidence="11">
    <location>
        <position position="81"/>
    </location>
    <ligand>
        <name>Zn(2+)</name>
        <dbReference type="ChEBI" id="CHEBI:29105"/>
        <note>ligand shared between dimeric partners</note>
    </ligand>
</feature>
<comment type="caution">
    <text evidence="13">The sequence shown here is derived from an EMBL/GenBank/DDBJ whole genome shotgun (WGS) entry which is preliminary data.</text>
</comment>
<comment type="cofactor">
    <cofactor evidence="11">
        <name>Mg(2+)</name>
        <dbReference type="ChEBI" id="CHEBI:18420"/>
    </cofactor>
    <text evidence="11">Binds 1 Mg(2+) ion per subunit.</text>
</comment>
<dbReference type="InterPro" id="IPR038019">
    <property type="entry name" value="PRib_AMP_CycHydrolase_sf"/>
</dbReference>
<comment type="catalytic activity">
    <reaction evidence="2">
        <text>1-(5-phospho-beta-D-ribosyl)-ATP + H2O = 1-(5-phospho-beta-D-ribosyl)-5'-AMP + diphosphate + H(+)</text>
        <dbReference type="Rhea" id="RHEA:22828"/>
        <dbReference type="ChEBI" id="CHEBI:15377"/>
        <dbReference type="ChEBI" id="CHEBI:15378"/>
        <dbReference type="ChEBI" id="CHEBI:33019"/>
        <dbReference type="ChEBI" id="CHEBI:59457"/>
        <dbReference type="ChEBI" id="CHEBI:73183"/>
        <dbReference type="EC" id="3.6.1.31"/>
    </reaction>
</comment>
<evidence type="ECO:0000313" key="14">
    <source>
        <dbReference type="Proteomes" id="UP000727993"/>
    </source>
</evidence>
<dbReference type="PANTHER" id="PTHR42945">
    <property type="entry name" value="HISTIDINE BIOSYNTHESIS BIFUNCTIONAL PROTEIN"/>
    <property type="match status" value="1"/>
</dbReference>
<keyword evidence="8 11" id="KW-0028">Amino-acid biosynthesis</keyword>
<reference evidence="13 14" key="1">
    <citation type="submission" date="2020-10" db="EMBL/GenBank/DDBJ databases">
        <title>Connecting structure to function with the recovery of over 1000 high-quality activated sludge metagenome-assembled genomes encoding full-length rRNA genes using long-read sequencing.</title>
        <authorList>
            <person name="Singleton C.M."/>
            <person name="Petriglieri F."/>
            <person name="Kristensen J.M."/>
            <person name="Kirkegaard R.H."/>
            <person name="Michaelsen T.Y."/>
            <person name="Andersen M.H."/>
            <person name="Karst S.M."/>
            <person name="Dueholm M.S."/>
            <person name="Nielsen P.H."/>
            <person name="Albertsen M."/>
        </authorList>
    </citation>
    <scope>NUCLEOTIDE SEQUENCE [LARGE SCALE GENOMIC DNA]</scope>
    <source>
        <strain evidence="13">Lyne_18-Q3-R50-59_MAXAC.006</strain>
    </source>
</reference>
<organism evidence="13 14">
    <name type="scientific">Candidatus Neomicrothrix subdominans</name>
    <dbReference type="NCBI Taxonomy" id="2954438"/>
    <lineage>
        <taxon>Bacteria</taxon>
        <taxon>Bacillati</taxon>
        <taxon>Actinomycetota</taxon>
        <taxon>Acidimicrobiia</taxon>
        <taxon>Acidimicrobiales</taxon>
        <taxon>Microthrixaceae</taxon>
        <taxon>Candidatus Neomicrothrix</taxon>
    </lineage>
</organism>
<evidence type="ECO:0000256" key="8">
    <source>
        <dbReference type="ARBA" id="ARBA00022605"/>
    </source>
</evidence>
<keyword evidence="11" id="KW-0479">Metal-binding</keyword>
<dbReference type="HAMAP" id="MF_01021">
    <property type="entry name" value="HisI"/>
    <property type="match status" value="1"/>
</dbReference>
<evidence type="ECO:0000256" key="6">
    <source>
        <dbReference type="ARBA" id="ARBA00008299"/>
    </source>
</evidence>
<evidence type="ECO:0000256" key="1">
    <source>
        <dbReference type="ARBA" id="ARBA00000024"/>
    </source>
</evidence>
<comment type="similarity">
    <text evidence="6">In the N-terminal section; belongs to the PRA-CH family.</text>
</comment>
<dbReference type="GO" id="GO:0005737">
    <property type="term" value="C:cytoplasm"/>
    <property type="evidence" value="ECO:0007669"/>
    <property type="project" value="UniProtKB-SubCell"/>
</dbReference>
<comment type="function">
    <text evidence="11">Catalyzes the hydrolysis of the adenine ring of phosphoribosyl-AMP.</text>
</comment>
<comment type="similarity">
    <text evidence="5">In the C-terminal section; belongs to the PRA-PH family.</text>
</comment>
<dbReference type="AlphaFoldDB" id="A0A936NEK2"/>